<protein>
    <submittedName>
        <fullName evidence="2">Uncharacterized protein</fullName>
    </submittedName>
</protein>
<accession>A0ABX1SAA6</accession>
<sequence>MSGEVDFPVQQRTSGETPGRTGSRALFHTLATTFPDAHLEFGKLVAISHRSGEQQQGRIVERWAGTYGLGILDRPGAEPVS</sequence>
<keyword evidence="3" id="KW-1185">Reference proteome</keyword>
<gene>
    <name evidence="2" type="ORF">HF526_08095</name>
</gene>
<organism evidence="2 3">
    <name type="scientific">Pseudonocardia acidicola</name>
    <dbReference type="NCBI Taxonomy" id="2724939"/>
    <lineage>
        <taxon>Bacteria</taxon>
        <taxon>Bacillati</taxon>
        <taxon>Actinomycetota</taxon>
        <taxon>Actinomycetes</taxon>
        <taxon>Pseudonocardiales</taxon>
        <taxon>Pseudonocardiaceae</taxon>
        <taxon>Pseudonocardia</taxon>
    </lineage>
</organism>
<feature type="region of interest" description="Disordered" evidence="1">
    <location>
        <begin position="1"/>
        <end position="22"/>
    </location>
</feature>
<proteinExistence type="predicted"/>
<reference evidence="2 3" key="1">
    <citation type="submission" date="2020-04" db="EMBL/GenBank/DDBJ databases">
        <authorList>
            <person name="Klaysubun C."/>
            <person name="Duangmal K."/>
            <person name="Lipun K."/>
        </authorList>
    </citation>
    <scope>NUCLEOTIDE SEQUENCE [LARGE SCALE GENOMIC DNA]</scope>
    <source>
        <strain evidence="2 3">K10HN5</strain>
    </source>
</reference>
<dbReference type="RefSeq" id="WP_169380717.1">
    <property type="nucleotide sequence ID" value="NZ_JAAXLA010000010.1"/>
</dbReference>
<name>A0ABX1SAA6_9PSEU</name>
<comment type="caution">
    <text evidence="2">The sequence shown here is derived from an EMBL/GenBank/DDBJ whole genome shotgun (WGS) entry which is preliminary data.</text>
</comment>
<dbReference type="Proteomes" id="UP000820669">
    <property type="component" value="Unassembled WGS sequence"/>
</dbReference>
<evidence type="ECO:0000256" key="1">
    <source>
        <dbReference type="SAM" id="MobiDB-lite"/>
    </source>
</evidence>
<dbReference type="EMBL" id="JAAXLA010000010">
    <property type="protein sequence ID" value="NMH97276.1"/>
    <property type="molecule type" value="Genomic_DNA"/>
</dbReference>
<evidence type="ECO:0000313" key="2">
    <source>
        <dbReference type="EMBL" id="NMH97276.1"/>
    </source>
</evidence>
<evidence type="ECO:0000313" key="3">
    <source>
        <dbReference type="Proteomes" id="UP000820669"/>
    </source>
</evidence>